<feature type="domain" description="WSC" evidence="9">
    <location>
        <begin position="51"/>
        <end position="143"/>
    </location>
</feature>
<dbReference type="GO" id="GO:0005886">
    <property type="term" value="C:plasma membrane"/>
    <property type="evidence" value="ECO:0007669"/>
    <property type="project" value="TreeGrafter"/>
</dbReference>
<keyword evidence="6" id="KW-0325">Glycoprotein</keyword>
<dbReference type="Pfam" id="PF01822">
    <property type="entry name" value="WSC"/>
    <property type="match status" value="3"/>
</dbReference>
<evidence type="ECO:0000256" key="2">
    <source>
        <dbReference type="ARBA" id="ARBA00022692"/>
    </source>
</evidence>
<dbReference type="PROSITE" id="PS51212">
    <property type="entry name" value="WSC"/>
    <property type="match status" value="3"/>
</dbReference>
<feature type="compositionally biased region" description="Gly residues" evidence="7">
    <location>
        <begin position="479"/>
        <end position="489"/>
    </location>
</feature>
<evidence type="ECO:0000313" key="10">
    <source>
        <dbReference type="EMBL" id="KIK55349.1"/>
    </source>
</evidence>
<evidence type="ECO:0000256" key="8">
    <source>
        <dbReference type="SAM" id="SignalP"/>
    </source>
</evidence>
<feature type="domain" description="WSC" evidence="9">
    <location>
        <begin position="489"/>
        <end position="585"/>
    </location>
</feature>
<feature type="signal peptide" evidence="8">
    <location>
        <begin position="1"/>
        <end position="20"/>
    </location>
</feature>
<evidence type="ECO:0000256" key="6">
    <source>
        <dbReference type="ARBA" id="ARBA00023180"/>
    </source>
</evidence>
<keyword evidence="3 8" id="KW-0732">Signal</keyword>
<sequence>MYVPAVWIAGLSFLSSSASASGTPAWAKKSDTSQVTKRTTITLSVLLHYETYNSIGCFADSSPLHVLPYTPYPPDDTSNTVEKCIDACRTAGYAFAGVECGSECFCGSTFDSTTPMANCNDPCTGNVHEICGGSGAIQVYQNASFVPCYDGYEFIGSFAENNWRYPGTDPRLLPYEQDIPSDDMTVESCIDKCKAGGYEAAGLEYGQECWCGTANPSNWTSASPYDSSMPCTGNPGEACGGGAGEGTINVYVRSSSGKCGNPTSNPSTSTSSDCDSTSTTPSWQTEPTTSSSWTVTTSSTKSTSSTWTSSSSSSKPAQSTTRTVTSSTHTSTSAPWTPASSSSSSKSASSTYSTHSPTSSSTASHTATSSVHTSTTSLEHTSTSTTTMPKPTMTTSPGDESSSTEPCTTTTPSDPYTSSTGEPTHSSSSAVTSSTSEPTTSASSESTEPCETTTTTYIEPTTTWTPSTTAPSSTPSSGSGSGSEGGGGGWSPAGCYEEPFLLLDLLDILHLDIFLTPEACQAGCQNAGYNVCGTSNGNTCYCGYQGLLEDILELVFPGNCNSQCQGNRAQTCGGQGSCSLWYYHH</sequence>
<keyword evidence="11" id="KW-1185">Reference proteome</keyword>
<dbReference type="Proteomes" id="UP000053593">
    <property type="component" value="Unassembled WGS sequence"/>
</dbReference>
<evidence type="ECO:0000313" key="11">
    <source>
        <dbReference type="Proteomes" id="UP000053593"/>
    </source>
</evidence>
<dbReference type="HOGENOM" id="CLU_026396_1_0_1"/>
<dbReference type="InterPro" id="IPR051836">
    <property type="entry name" value="Kremen_rcpt"/>
</dbReference>
<proteinExistence type="predicted"/>
<comment type="subcellular location">
    <subcellularLocation>
        <location evidence="1">Membrane</location>
        <topology evidence="1">Single-pass membrane protein</topology>
    </subcellularLocation>
</comment>
<keyword evidence="5" id="KW-0472">Membrane</keyword>
<dbReference type="AlphaFoldDB" id="A0A0D0BZI5"/>
<evidence type="ECO:0000256" key="7">
    <source>
        <dbReference type="SAM" id="MobiDB-lite"/>
    </source>
</evidence>
<evidence type="ECO:0000256" key="1">
    <source>
        <dbReference type="ARBA" id="ARBA00004167"/>
    </source>
</evidence>
<evidence type="ECO:0000256" key="4">
    <source>
        <dbReference type="ARBA" id="ARBA00022989"/>
    </source>
</evidence>
<dbReference type="OrthoDB" id="5985073at2759"/>
<feature type="domain" description="WSC" evidence="9">
    <location>
        <begin position="151"/>
        <end position="254"/>
    </location>
</feature>
<keyword evidence="4" id="KW-1133">Transmembrane helix</keyword>
<dbReference type="PANTHER" id="PTHR24269">
    <property type="entry name" value="KREMEN PROTEIN"/>
    <property type="match status" value="1"/>
</dbReference>
<gene>
    <name evidence="10" type="ORF">GYMLUDRAFT_842632</name>
</gene>
<name>A0A0D0BZI5_9AGAR</name>
<feature type="compositionally biased region" description="Low complexity" evidence="7">
    <location>
        <begin position="261"/>
        <end position="478"/>
    </location>
</feature>
<protein>
    <recommendedName>
        <fullName evidence="9">WSC domain-containing protein</fullName>
    </recommendedName>
</protein>
<accession>A0A0D0BZI5</accession>
<evidence type="ECO:0000256" key="3">
    <source>
        <dbReference type="ARBA" id="ARBA00022729"/>
    </source>
</evidence>
<evidence type="ECO:0000256" key="5">
    <source>
        <dbReference type="ARBA" id="ARBA00023136"/>
    </source>
</evidence>
<feature type="region of interest" description="Disordered" evidence="7">
    <location>
        <begin position="256"/>
        <end position="489"/>
    </location>
</feature>
<keyword evidence="2" id="KW-0812">Transmembrane</keyword>
<feature type="chain" id="PRO_5002224923" description="WSC domain-containing protein" evidence="8">
    <location>
        <begin position="21"/>
        <end position="585"/>
    </location>
</feature>
<dbReference type="EMBL" id="KN834807">
    <property type="protein sequence ID" value="KIK55349.1"/>
    <property type="molecule type" value="Genomic_DNA"/>
</dbReference>
<organism evidence="10 11">
    <name type="scientific">Collybiopsis luxurians FD-317 M1</name>
    <dbReference type="NCBI Taxonomy" id="944289"/>
    <lineage>
        <taxon>Eukaryota</taxon>
        <taxon>Fungi</taxon>
        <taxon>Dikarya</taxon>
        <taxon>Basidiomycota</taxon>
        <taxon>Agaricomycotina</taxon>
        <taxon>Agaricomycetes</taxon>
        <taxon>Agaricomycetidae</taxon>
        <taxon>Agaricales</taxon>
        <taxon>Marasmiineae</taxon>
        <taxon>Omphalotaceae</taxon>
        <taxon>Collybiopsis</taxon>
        <taxon>Collybiopsis luxurians</taxon>
    </lineage>
</organism>
<dbReference type="SMART" id="SM00321">
    <property type="entry name" value="WSC"/>
    <property type="match status" value="3"/>
</dbReference>
<dbReference type="InterPro" id="IPR002889">
    <property type="entry name" value="WSC_carb-bd"/>
</dbReference>
<dbReference type="PANTHER" id="PTHR24269:SF16">
    <property type="entry name" value="PROTEIN SLG1"/>
    <property type="match status" value="1"/>
</dbReference>
<evidence type="ECO:0000259" key="9">
    <source>
        <dbReference type="PROSITE" id="PS51212"/>
    </source>
</evidence>
<reference evidence="10 11" key="1">
    <citation type="submission" date="2014-04" db="EMBL/GenBank/DDBJ databases">
        <title>Evolutionary Origins and Diversification of the Mycorrhizal Mutualists.</title>
        <authorList>
            <consortium name="DOE Joint Genome Institute"/>
            <consortium name="Mycorrhizal Genomics Consortium"/>
            <person name="Kohler A."/>
            <person name="Kuo A."/>
            <person name="Nagy L.G."/>
            <person name="Floudas D."/>
            <person name="Copeland A."/>
            <person name="Barry K.W."/>
            <person name="Cichocki N."/>
            <person name="Veneault-Fourrey C."/>
            <person name="LaButti K."/>
            <person name="Lindquist E.A."/>
            <person name="Lipzen A."/>
            <person name="Lundell T."/>
            <person name="Morin E."/>
            <person name="Murat C."/>
            <person name="Riley R."/>
            <person name="Ohm R."/>
            <person name="Sun H."/>
            <person name="Tunlid A."/>
            <person name="Henrissat B."/>
            <person name="Grigoriev I.V."/>
            <person name="Hibbett D.S."/>
            <person name="Martin F."/>
        </authorList>
    </citation>
    <scope>NUCLEOTIDE SEQUENCE [LARGE SCALE GENOMIC DNA]</scope>
    <source>
        <strain evidence="10 11">FD-317 M1</strain>
    </source>
</reference>